<organism evidence="2 3">
    <name type="scientific">Rhynchophorus ferrugineus</name>
    <name type="common">Red palm weevil</name>
    <name type="synonym">Curculio ferrugineus</name>
    <dbReference type="NCBI Taxonomy" id="354439"/>
    <lineage>
        <taxon>Eukaryota</taxon>
        <taxon>Metazoa</taxon>
        <taxon>Ecdysozoa</taxon>
        <taxon>Arthropoda</taxon>
        <taxon>Hexapoda</taxon>
        <taxon>Insecta</taxon>
        <taxon>Pterygota</taxon>
        <taxon>Neoptera</taxon>
        <taxon>Endopterygota</taxon>
        <taxon>Coleoptera</taxon>
        <taxon>Polyphaga</taxon>
        <taxon>Cucujiformia</taxon>
        <taxon>Curculionidae</taxon>
        <taxon>Dryophthorinae</taxon>
        <taxon>Rhynchophorus</taxon>
    </lineage>
</organism>
<evidence type="ECO:0000313" key="3">
    <source>
        <dbReference type="Proteomes" id="UP000625711"/>
    </source>
</evidence>
<comment type="caution">
    <text evidence="2">The sequence shown here is derived from an EMBL/GenBank/DDBJ whole genome shotgun (WGS) entry which is preliminary data.</text>
</comment>
<dbReference type="Proteomes" id="UP000625711">
    <property type="component" value="Unassembled WGS sequence"/>
</dbReference>
<accession>A0A834MC34</accession>
<feature type="chain" id="PRO_5032334444" evidence="1">
    <location>
        <begin position="24"/>
        <end position="69"/>
    </location>
</feature>
<feature type="signal peptide" evidence="1">
    <location>
        <begin position="1"/>
        <end position="23"/>
    </location>
</feature>
<name>A0A834MC34_RHYFE</name>
<evidence type="ECO:0000256" key="1">
    <source>
        <dbReference type="SAM" id="SignalP"/>
    </source>
</evidence>
<evidence type="ECO:0000313" key="2">
    <source>
        <dbReference type="EMBL" id="KAF7278233.1"/>
    </source>
</evidence>
<gene>
    <name evidence="2" type="ORF">GWI33_008590</name>
</gene>
<dbReference type="EMBL" id="JAACXV010000404">
    <property type="protein sequence ID" value="KAF7278233.1"/>
    <property type="molecule type" value="Genomic_DNA"/>
</dbReference>
<keyword evidence="1" id="KW-0732">Signal</keyword>
<protein>
    <submittedName>
        <fullName evidence="2">Uncharacterized protein</fullName>
    </submittedName>
</protein>
<sequence>MKFFSYFVLVLVVVAVIFGSTEAKPSWLKKRLKAAENGVRRVRDRAQENLPVVAGYVGVAAQAGLLPGK</sequence>
<dbReference type="AlphaFoldDB" id="A0A834MC34"/>
<reference evidence="2" key="1">
    <citation type="submission" date="2020-08" db="EMBL/GenBank/DDBJ databases">
        <title>Genome sequencing and assembly of the red palm weevil Rhynchophorus ferrugineus.</title>
        <authorList>
            <person name="Dias G.B."/>
            <person name="Bergman C.M."/>
            <person name="Manee M."/>
        </authorList>
    </citation>
    <scope>NUCLEOTIDE SEQUENCE</scope>
    <source>
        <strain evidence="2">AA-2017</strain>
        <tissue evidence="2">Whole larva</tissue>
    </source>
</reference>
<keyword evidence="3" id="KW-1185">Reference proteome</keyword>
<proteinExistence type="predicted"/>